<sequence length="677" mass="72697">MSSRRSSLSPPAKSPAKDEHEFSDLQTPFLEGDKGANTGSSDLQIPFLEGNKVAKFTQTIARRGLQPWATRYYVWSLALAFGQISLLVFGYAFMAKVAYLGQLPLPDNLAILAGNFQRETTVAVTIIATLMHAACSFMFKASVIYTLKRRMSSSVPLVVLNVAAKITTSTFMIVPRYLWWTVFTLVSMIPLTLLTAVWTTLLSPTTIVMSMTLQGTELDLGSSSFAQFLNQTIPWENDDPSAGIASIYPNSSHFIFIESAVSGISAAGSDFGIPGVVNFNGVAYNLSTGGVLPAVPGYTGSSSPPAGTGLMFVGGEVLTYLDTSPLNPFPGVSSRNFSIIQQGLSANVSCQEYNLDDGAVSLNNPWSTATASSSTHFILFNSSIDCYAEYNSSAEFVIQAGSSSDDVNVDDVGFLPSFVCPKSNSTAPNPNTFAVALSGFYRYAFIPPTLCVVTPFVRPVRVDYSGNMVNVSDVSNATPHLLGEDSPEVQGFIAGVIQEHVQSSQGLTINLIGDTLLSVYSSQAGYPGASNSSTNTDLSVLYPILENYLRGVVEFSATYLRSGFSAKGSDIGNSIPQKMTTSMAGTAQITTIGWSYKWPTYLFVAIPTAITTAMTIWALWTGRGRESPDTDPAFDPTNPLHIVMGSSAIPYDRKVRLEGRTFVLEGHSYASTDTFFA</sequence>
<comment type="caution">
    <text evidence="1">The sequence shown here is derived from an EMBL/GenBank/DDBJ whole genome shotgun (WGS) entry which is preliminary data.</text>
</comment>
<keyword evidence="2" id="KW-1185">Reference proteome</keyword>
<name>A0ACB8BQZ3_9AGAM</name>
<protein>
    <submittedName>
        <fullName evidence="1">Uncharacterized protein</fullName>
    </submittedName>
</protein>
<evidence type="ECO:0000313" key="1">
    <source>
        <dbReference type="EMBL" id="KAH7927590.1"/>
    </source>
</evidence>
<reference evidence="1" key="1">
    <citation type="journal article" date="2021" name="New Phytol.">
        <title>Evolutionary innovations through gain and loss of genes in the ectomycorrhizal Boletales.</title>
        <authorList>
            <person name="Wu G."/>
            <person name="Miyauchi S."/>
            <person name="Morin E."/>
            <person name="Kuo A."/>
            <person name="Drula E."/>
            <person name="Varga T."/>
            <person name="Kohler A."/>
            <person name="Feng B."/>
            <person name="Cao Y."/>
            <person name="Lipzen A."/>
            <person name="Daum C."/>
            <person name="Hundley H."/>
            <person name="Pangilinan J."/>
            <person name="Johnson J."/>
            <person name="Barry K."/>
            <person name="LaButti K."/>
            <person name="Ng V."/>
            <person name="Ahrendt S."/>
            <person name="Min B."/>
            <person name="Choi I.G."/>
            <person name="Park H."/>
            <person name="Plett J.M."/>
            <person name="Magnuson J."/>
            <person name="Spatafora J.W."/>
            <person name="Nagy L.G."/>
            <person name="Henrissat B."/>
            <person name="Grigoriev I.V."/>
            <person name="Yang Z.L."/>
            <person name="Xu J."/>
            <person name="Martin F.M."/>
        </authorList>
    </citation>
    <scope>NUCLEOTIDE SEQUENCE</scope>
    <source>
        <strain evidence="1">KUC20120723A-06</strain>
    </source>
</reference>
<gene>
    <name evidence="1" type="ORF">BV22DRAFT_267228</name>
</gene>
<dbReference type="EMBL" id="MU266364">
    <property type="protein sequence ID" value="KAH7927590.1"/>
    <property type="molecule type" value="Genomic_DNA"/>
</dbReference>
<proteinExistence type="predicted"/>
<dbReference type="Proteomes" id="UP000790709">
    <property type="component" value="Unassembled WGS sequence"/>
</dbReference>
<accession>A0ACB8BQZ3</accession>
<evidence type="ECO:0000313" key="2">
    <source>
        <dbReference type="Proteomes" id="UP000790709"/>
    </source>
</evidence>
<organism evidence="1 2">
    <name type="scientific">Leucogyrophana mollusca</name>
    <dbReference type="NCBI Taxonomy" id="85980"/>
    <lineage>
        <taxon>Eukaryota</taxon>
        <taxon>Fungi</taxon>
        <taxon>Dikarya</taxon>
        <taxon>Basidiomycota</taxon>
        <taxon>Agaricomycotina</taxon>
        <taxon>Agaricomycetes</taxon>
        <taxon>Agaricomycetidae</taxon>
        <taxon>Boletales</taxon>
        <taxon>Boletales incertae sedis</taxon>
        <taxon>Leucogyrophana</taxon>
    </lineage>
</organism>